<evidence type="ECO:0000313" key="4">
    <source>
        <dbReference type="Proteomes" id="UP001144612"/>
    </source>
</evidence>
<keyword evidence="1" id="KW-0472">Membrane</keyword>
<proteinExistence type="predicted"/>
<dbReference type="GO" id="GO:0008237">
    <property type="term" value="F:metallopeptidase activity"/>
    <property type="evidence" value="ECO:0007669"/>
    <property type="project" value="UniProtKB-KW"/>
</dbReference>
<accession>A0ABT4DCM8</accession>
<dbReference type="EMBL" id="JAPQFJ010000019">
    <property type="protein sequence ID" value="MCY6960070.1"/>
    <property type="molecule type" value="Genomic_DNA"/>
</dbReference>
<feature type="transmembrane region" description="Helical" evidence="1">
    <location>
        <begin position="128"/>
        <end position="146"/>
    </location>
</feature>
<keyword evidence="4" id="KW-1185">Reference proteome</keyword>
<evidence type="ECO:0000256" key="1">
    <source>
        <dbReference type="SAM" id="Phobius"/>
    </source>
</evidence>
<feature type="transmembrane region" description="Helical" evidence="1">
    <location>
        <begin position="89"/>
        <end position="108"/>
    </location>
</feature>
<keyword evidence="1" id="KW-1133">Transmembrane helix</keyword>
<dbReference type="InterPro" id="IPR003675">
    <property type="entry name" value="Rce1/LyrA-like_dom"/>
</dbReference>
<feature type="transmembrane region" description="Helical" evidence="1">
    <location>
        <begin position="167"/>
        <end position="200"/>
    </location>
</feature>
<evidence type="ECO:0000259" key="2">
    <source>
        <dbReference type="Pfam" id="PF02517"/>
    </source>
</evidence>
<feature type="transmembrane region" description="Helical" evidence="1">
    <location>
        <begin position="206"/>
        <end position="223"/>
    </location>
</feature>
<evidence type="ECO:0000313" key="3">
    <source>
        <dbReference type="EMBL" id="MCY6960070.1"/>
    </source>
</evidence>
<feature type="domain" description="CAAX prenyl protease 2/Lysostaphin resistance protein A-like" evidence="2">
    <location>
        <begin position="134"/>
        <end position="218"/>
    </location>
</feature>
<gene>
    <name evidence="3" type="ORF">OW729_15730</name>
</gene>
<reference evidence="3" key="1">
    <citation type="submission" date="2022-12" db="EMBL/GenBank/DDBJ databases">
        <title>Clostridium sp. nov., isolated from industrial wastewater.</title>
        <authorList>
            <person name="Jiayan W."/>
        </authorList>
    </citation>
    <scope>NUCLEOTIDE SEQUENCE</scope>
    <source>
        <strain evidence="3">ZC22-4</strain>
    </source>
</reference>
<feature type="transmembrane region" description="Helical" evidence="1">
    <location>
        <begin position="20"/>
        <end position="43"/>
    </location>
</feature>
<sequence length="265" mass="30035">MNLIKGIENGEIKVDKIGILKAVLIIVISIFIEGFGMSFYQLIESGKTFAYGNLIVGILFKYFSIVVILKLFAQRFSEGNIHKKIKPKYFFIIIFIIIGFRIFYEYSIGTFVNKLDVNPLVEKAFEDLASTRSVFFISVCIVAPIFEEVLFRGIILNGMAKALNEKVAIVISSFLFALMHMNLVQGINAFLLGAILGIIYLKTKSIYLSIFAHLINNTLGILISAYMENLKLANYFLFQFIVTFIGIAIMILGFFILNRRINIED</sequence>
<dbReference type="RefSeq" id="WP_268062506.1">
    <property type="nucleotide sequence ID" value="NZ_JAPQFJ010000019.1"/>
</dbReference>
<feature type="transmembrane region" description="Helical" evidence="1">
    <location>
        <begin position="235"/>
        <end position="257"/>
    </location>
</feature>
<keyword evidence="3" id="KW-0645">Protease</keyword>
<comment type="caution">
    <text evidence="3">The sequence shown here is derived from an EMBL/GenBank/DDBJ whole genome shotgun (WGS) entry which is preliminary data.</text>
</comment>
<dbReference type="PANTHER" id="PTHR36435">
    <property type="entry name" value="SLR1288 PROTEIN"/>
    <property type="match status" value="1"/>
</dbReference>
<feature type="transmembrane region" description="Helical" evidence="1">
    <location>
        <begin position="49"/>
        <end position="69"/>
    </location>
</feature>
<keyword evidence="3" id="KW-0378">Hydrolase</keyword>
<dbReference type="Proteomes" id="UP001144612">
    <property type="component" value="Unassembled WGS sequence"/>
</dbReference>
<keyword evidence="3" id="KW-0482">Metalloprotease</keyword>
<keyword evidence="1" id="KW-0812">Transmembrane</keyword>
<dbReference type="InterPro" id="IPR052710">
    <property type="entry name" value="CAAX_protease"/>
</dbReference>
<dbReference type="Pfam" id="PF02517">
    <property type="entry name" value="Rce1-like"/>
    <property type="match status" value="1"/>
</dbReference>
<protein>
    <submittedName>
        <fullName evidence="3">CPBP family intramembrane metalloprotease</fullName>
    </submittedName>
</protein>
<organism evidence="3 4">
    <name type="scientific">Clostridium brassicae</name>
    <dbReference type="NCBI Taxonomy" id="2999072"/>
    <lineage>
        <taxon>Bacteria</taxon>
        <taxon>Bacillati</taxon>
        <taxon>Bacillota</taxon>
        <taxon>Clostridia</taxon>
        <taxon>Eubacteriales</taxon>
        <taxon>Clostridiaceae</taxon>
        <taxon>Clostridium</taxon>
    </lineage>
</organism>
<name>A0ABT4DCM8_9CLOT</name>
<dbReference type="PANTHER" id="PTHR36435:SF1">
    <property type="entry name" value="CAAX AMINO TERMINAL PROTEASE FAMILY PROTEIN"/>
    <property type="match status" value="1"/>
</dbReference>